<dbReference type="KEGG" id="amyt:AMYT_0588"/>
<keyword evidence="1" id="KW-0732">Signal</keyword>
<gene>
    <name evidence="2" type="ORF">CP985_04360</name>
</gene>
<accession>A0AAX2AH20</accession>
<keyword evidence="3" id="KW-1185">Reference proteome</keyword>
<dbReference type="NCBIfam" id="NF033923">
    <property type="entry name" value="opr_proin_2"/>
    <property type="match status" value="1"/>
</dbReference>
<dbReference type="InterPro" id="IPR023614">
    <property type="entry name" value="Porin_dom_sf"/>
</dbReference>
<feature type="signal peptide" evidence="1">
    <location>
        <begin position="1"/>
        <end position="20"/>
    </location>
</feature>
<evidence type="ECO:0000256" key="1">
    <source>
        <dbReference type="SAM" id="SignalP"/>
    </source>
</evidence>
<evidence type="ECO:0000313" key="3">
    <source>
        <dbReference type="Proteomes" id="UP000290092"/>
    </source>
</evidence>
<dbReference type="Proteomes" id="UP000290092">
    <property type="component" value="Unassembled WGS sequence"/>
</dbReference>
<dbReference type="EMBL" id="NXID01000011">
    <property type="protein sequence ID" value="RXK16277.1"/>
    <property type="molecule type" value="Genomic_DNA"/>
</dbReference>
<dbReference type="SUPFAM" id="SSF56935">
    <property type="entry name" value="Porins"/>
    <property type="match status" value="1"/>
</dbReference>
<feature type="chain" id="PRO_5043331875" description="Porin domain-containing protein" evidence="1">
    <location>
        <begin position="21"/>
        <end position="369"/>
    </location>
</feature>
<dbReference type="RefSeq" id="WP_114841077.1">
    <property type="nucleotide sequence ID" value="NZ_CP031219.1"/>
</dbReference>
<dbReference type="Gene3D" id="2.40.160.10">
    <property type="entry name" value="Porin"/>
    <property type="match status" value="1"/>
</dbReference>
<proteinExistence type="predicted"/>
<reference evidence="2 3" key="1">
    <citation type="submission" date="2017-09" db="EMBL/GenBank/DDBJ databases">
        <title>Genomics of the genus Arcobacter.</title>
        <authorList>
            <person name="Perez-Cataluna A."/>
            <person name="Figueras M.J."/>
            <person name="Salas-Masso N."/>
        </authorList>
    </citation>
    <scope>NUCLEOTIDE SEQUENCE [LARGE SCALE GENOMIC DNA]</scope>
    <source>
        <strain evidence="2 3">CECT 7386</strain>
    </source>
</reference>
<sequence length="369" mass="40122">MKKISLYTCALLLSASTLVAADSIDEAFKNGKVSGDITLYTIKTDNKDGVKNSGFTAGTIGLGYETDSYKGFSAKMAFRGNHEFSEVEEDDYENSFVNDAIITEANIKYANKDFSLTLGRQVIDLEWLGDYNEAVVAAITAIPDTTIVAGYTHRQATSDEDESSDFTELTKKGAYVLDVKYNGIKDVEFNPYFYSAPDAVDFYGLKASYSSDIFSAIAHYASSNVDNKAKNDTTDDGNILNLEVGTTIAGISASIGYIKTDSKYGIGLMDTYGDNINLMDSGNQLYSADAKTFYGTLGYEVAGIELGALYSATEYSSSNYDENELNLTVGYKITDSLSVGVLYVNIDADDKDSDTNDNEYASLTLSYSF</sequence>
<evidence type="ECO:0000313" key="2">
    <source>
        <dbReference type="EMBL" id="RXK16277.1"/>
    </source>
</evidence>
<protein>
    <recommendedName>
        <fullName evidence="4">Porin domain-containing protein</fullName>
    </recommendedName>
</protein>
<comment type="caution">
    <text evidence="2">The sequence shown here is derived from an EMBL/GenBank/DDBJ whole genome shotgun (WGS) entry which is preliminary data.</text>
</comment>
<evidence type="ECO:0008006" key="4">
    <source>
        <dbReference type="Google" id="ProtNLM"/>
    </source>
</evidence>
<dbReference type="AlphaFoldDB" id="A0AAX2AH20"/>
<name>A0AAX2AH20_9BACT</name>
<organism evidence="2 3">
    <name type="scientific">Malaciobacter mytili LMG 24559</name>
    <dbReference type="NCBI Taxonomy" id="1032238"/>
    <lineage>
        <taxon>Bacteria</taxon>
        <taxon>Pseudomonadati</taxon>
        <taxon>Campylobacterota</taxon>
        <taxon>Epsilonproteobacteria</taxon>
        <taxon>Campylobacterales</taxon>
        <taxon>Arcobacteraceae</taxon>
        <taxon>Malaciobacter</taxon>
    </lineage>
</organism>
<dbReference type="NCBIfam" id="NF033922">
    <property type="entry name" value="opr_porin_1"/>
    <property type="match status" value="1"/>
</dbReference>